<feature type="domain" description="Transcription elongation factor GreA/GreB C-terminal" evidence="9">
    <location>
        <begin position="88"/>
        <end position="161"/>
    </location>
</feature>
<dbReference type="InterPro" id="IPR022691">
    <property type="entry name" value="Tscrpt_elong_fac_GreA/B_N"/>
</dbReference>
<name>A0A077LVG2_9MICO</name>
<dbReference type="GO" id="GO:0006354">
    <property type="term" value="P:DNA-templated transcription elongation"/>
    <property type="evidence" value="ECO:0007669"/>
    <property type="project" value="TreeGrafter"/>
</dbReference>
<dbReference type="GO" id="GO:0003677">
    <property type="term" value="F:DNA binding"/>
    <property type="evidence" value="ECO:0007669"/>
    <property type="project" value="UniProtKB-UniRule"/>
</dbReference>
<dbReference type="Pfam" id="PF01272">
    <property type="entry name" value="GreA_GreB"/>
    <property type="match status" value="1"/>
</dbReference>
<keyword evidence="3 8" id="KW-0805">Transcription regulation</keyword>
<dbReference type="Proteomes" id="UP000035721">
    <property type="component" value="Unassembled WGS sequence"/>
</dbReference>
<protein>
    <recommendedName>
        <fullName evidence="2 8">Transcription elongation factor GreA</fullName>
    </recommendedName>
    <alternativeName>
        <fullName evidence="7 8">Transcript cleavage factor GreA</fullName>
    </alternativeName>
</protein>
<keyword evidence="5 8" id="KW-0804">Transcription</keyword>
<accession>A0A077LVG2</accession>
<dbReference type="PIRSF" id="PIRSF006092">
    <property type="entry name" value="GreA_GreB"/>
    <property type="match status" value="1"/>
</dbReference>
<keyword evidence="12" id="KW-1185">Reference proteome</keyword>
<evidence type="ECO:0000313" key="11">
    <source>
        <dbReference type="EMBL" id="CCH77923.1"/>
    </source>
</evidence>
<dbReference type="GO" id="GO:0070063">
    <property type="term" value="F:RNA polymerase binding"/>
    <property type="evidence" value="ECO:0007669"/>
    <property type="project" value="InterPro"/>
</dbReference>
<sequence length="165" mass="17821">MTVSDNVTTANYLTQETYDRLKSELEELSGPGRIEIAKRIEAARLEGDLRENGGYHAAKDEQGKMEARIRQLTQLLDNAIIGAAPADTGVVGSGMDVTVELFGDTMRFLLGSREIGDDADIEVYSEQSPLGAAIMGKKVGDSASYEAPNGKQIEVKILEVTPHAH</sequence>
<dbReference type="InterPro" id="IPR036953">
    <property type="entry name" value="GreA/GreB_C_sf"/>
</dbReference>
<comment type="function">
    <text evidence="6 8">Necessary for efficient RNA polymerase transcription elongation past template-encoded arresting sites. The arresting sites in DNA have the property of trapping a certain fraction of elongating RNA polymerases that pass through, resulting in locked ternary complexes. Cleavage of the nascent transcript by cleavage factors such as GreA or GreB allows the resumption of elongation from the new 3'terminus. GreA releases sequences of 2 to 3 nucleotides.</text>
</comment>
<dbReference type="InterPro" id="IPR018151">
    <property type="entry name" value="TF_GreA/GreB_CS"/>
</dbReference>
<dbReference type="Gene3D" id="3.10.50.30">
    <property type="entry name" value="Transcription elongation factor, GreA/GreB, C-terminal domain"/>
    <property type="match status" value="1"/>
</dbReference>
<comment type="caution">
    <text evidence="11">The sequence shown here is derived from an EMBL/GenBank/DDBJ whole genome shotgun (WGS) entry which is preliminary data.</text>
</comment>
<dbReference type="Gene3D" id="1.10.287.180">
    <property type="entry name" value="Transcription elongation factor, GreA/GreB, N-terminal domain"/>
    <property type="match status" value="1"/>
</dbReference>
<dbReference type="HAMAP" id="MF_00105">
    <property type="entry name" value="GreA_GreB"/>
    <property type="match status" value="1"/>
</dbReference>
<evidence type="ECO:0000259" key="9">
    <source>
        <dbReference type="Pfam" id="PF01272"/>
    </source>
</evidence>
<proteinExistence type="inferred from homology"/>
<dbReference type="OrthoDB" id="9797227at2"/>
<evidence type="ECO:0000259" key="10">
    <source>
        <dbReference type="Pfam" id="PF03449"/>
    </source>
</evidence>
<evidence type="ECO:0000256" key="7">
    <source>
        <dbReference type="ARBA" id="ARBA00030776"/>
    </source>
</evidence>
<evidence type="ECO:0000256" key="3">
    <source>
        <dbReference type="ARBA" id="ARBA00023015"/>
    </source>
</evidence>
<comment type="similarity">
    <text evidence="1 8">Belongs to the GreA/GreB family.</text>
</comment>
<dbReference type="InterPro" id="IPR036805">
    <property type="entry name" value="Tscrpt_elong_fac_GreA/B_N_sf"/>
</dbReference>
<dbReference type="RefSeq" id="WP_048554875.1">
    <property type="nucleotide sequence ID" value="NZ_HF570958.1"/>
</dbReference>
<dbReference type="SUPFAM" id="SSF54534">
    <property type="entry name" value="FKBP-like"/>
    <property type="match status" value="1"/>
</dbReference>
<dbReference type="NCBIfam" id="NF001262">
    <property type="entry name" value="PRK00226.1-3"/>
    <property type="match status" value="1"/>
</dbReference>
<dbReference type="GO" id="GO:0032784">
    <property type="term" value="P:regulation of DNA-templated transcription elongation"/>
    <property type="evidence" value="ECO:0007669"/>
    <property type="project" value="UniProtKB-UniRule"/>
</dbReference>
<evidence type="ECO:0000256" key="5">
    <source>
        <dbReference type="ARBA" id="ARBA00023163"/>
    </source>
</evidence>
<dbReference type="GO" id="GO:0003746">
    <property type="term" value="F:translation elongation factor activity"/>
    <property type="evidence" value="ECO:0007669"/>
    <property type="project" value="UniProtKB-KW"/>
</dbReference>
<dbReference type="STRING" id="1194083.BN12_2380016"/>
<evidence type="ECO:0000256" key="1">
    <source>
        <dbReference type="ARBA" id="ARBA00008213"/>
    </source>
</evidence>
<dbReference type="AlphaFoldDB" id="A0A077LVG2"/>
<keyword evidence="11" id="KW-0251">Elongation factor</keyword>
<evidence type="ECO:0000256" key="4">
    <source>
        <dbReference type="ARBA" id="ARBA00023125"/>
    </source>
</evidence>
<dbReference type="PANTHER" id="PTHR30437">
    <property type="entry name" value="TRANSCRIPTION ELONGATION FACTOR GREA"/>
    <property type="match status" value="1"/>
</dbReference>
<feature type="domain" description="Transcription elongation factor GreA/GreB N-terminal" evidence="10">
    <location>
        <begin position="11"/>
        <end position="81"/>
    </location>
</feature>
<dbReference type="PANTHER" id="PTHR30437:SF4">
    <property type="entry name" value="TRANSCRIPTION ELONGATION FACTOR GREA"/>
    <property type="match status" value="1"/>
</dbReference>
<dbReference type="SUPFAM" id="SSF46557">
    <property type="entry name" value="GreA transcript cleavage protein, N-terminal domain"/>
    <property type="match status" value="1"/>
</dbReference>
<gene>
    <name evidence="8 11" type="primary">greA</name>
    <name evidence="11" type="ORF">BN12_2380016</name>
</gene>
<keyword evidence="11" id="KW-0648">Protein biosynthesis</keyword>
<evidence type="ECO:0000313" key="12">
    <source>
        <dbReference type="Proteomes" id="UP000035721"/>
    </source>
</evidence>
<dbReference type="InterPro" id="IPR028624">
    <property type="entry name" value="Tscrpt_elong_fac_GreA/B"/>
</dbReference>
<dbReference type="PROSITE" id="PS00829">
    <property type="entry name" value="GREAB_1"/>
    <property type="match status" value="1"/>
</dbReference>
<keyword evidence="4 8" id="KW-0238">DNA-binding</keyword>
<evidence type="ECO:0000256" key="8">
    <source>
        <dbReference type="HAMAP-Rule" id="MF_00105"/>
    </source>
</evidence>
<dbReference type="FunFam" id="1.10.287.180:FF:000001">
    <property type="entry name" value="Transcription elongation factor GreA"/>
    <property type="match status" value="1"/>
</dbReference>
<evidence type="ECO:0000256" key="2">
    <source>
        <dbReference type="ARBA" id="ARBA00013729"/>
    </source>
</evidence>
<dbReference type="InterPro" id="IPR023459">
    <property type="entry name" value="Tscrpt_elong_fac_GreA/B_fam"/>
</dbReference>
<dbReference type="Pfam" id="PF03449">
    <property type="entry name" value="GreA_GreB_N"/>
    <property type="match status" value="1"/>
</dbReference>
<reference evidence="11 12" key="1">
    <citation type="journal article" date="2013" name="ISME J.">
        <title>A metabolic model for members of the genus Tetrasphaera involved in enhanced biological phosphorus removal.</title>
        <authorList>
            <person name="Kristiansen R."/>
            <person name="Nguyen H.T.T."/>
            <person name="Saunders A.M."/>
            <person name="Nielsen J.L."/>
            <person name="Wimmer R."/>
            <person name="Le V.Q."/>
            <person name="McIlroy S.J."/>
            <person name="Petrovski S."/>
            <person name="Seviour R.J."/>
            <person name="Calteau A."/>
            <person name="Nielsen K.L."/>
            <person name="Nielsen P.H."/>
        </authorList>
    </citation>
    <scope>NUCLEOTIDE SEQUENCE [LARGE SCALE GENOMIC DNA]</scope>
    <source>
        <strain evidence="11 12">T1-X7</strain>
    </source>
</reference>
<evidence type="ECO:0000256" key="6">
    <source>
        <dbReference type="ARBA" id="ARBA00024916"/>
    </source>
</evidence>
<dbReference type="EMBL" id="CAJB01000155">
    <property type="protein sequence ID" value="CCH77923.1"/>
    <property type="molecule type" value="Genomic_DNA"/>
</dbReference>
<organism evidence="11 12">
    <name type="scientific">Nostocoides japonicum T1-X7</name>
    <dbReference type="NCBI Taxonomy" id="1194083"/>
    <lineage>
        <taxon>Bacteria</taxon>
        <taxon>Bacillati</taxon>
        <taxon>Actinomycetota</taxon>
        <taxon>Actinomycetes</taxon>
        <taxon>Micrococcales</taxon>
        <taxon>Intrasporangiaceae</taxon>
        <taxon>Nostocoides</taxon>
    </lineage>
</organism>
<dbReference type="InterPro" id="IPR001437">
    <property type="entry name" value="Tscrpt_elong_fac_GreA/B_C"/>
</dbReference>